<dbReference type="OrthoDB" id="189220at2759"/>
<dbReference type="PROSITE" id="PS51845">
    <property type="entry name" value="PDEASE_I_2"/>
    <property type="match status" value="1"/>
</dbReference>
<feature type="region of interest" description="Disordered" evidence="3">
    <location>
        <begin position="250"/>
        <end position="411"/>
    </location>
</feature>
<dbReference type="InterPro" id="IPR036971">
    <property type="entry name" value="PDEase_catalytic_dom_sf"/>
</dbReference>
<reference evidence="5" key="1">
    <citation type="submission" date="2020-11" db="EMBL/GenBank/DDBJ databases">
        <authorList>
            <person name="Tran Van P."/>
        </authorList>
    </citation>
    <scope>NUCLEOTIDE SEQUENCE</scope>
</reference>
<feature type="domain" description="PDEase" evidence="4">
    <location>
        <begin position="1"/>
        <end position="81"/>
    </location>
</feature>
<feature type="compositionally biased region" description="Polar residues" evidence="3">
    <location>
        <begin position="385"/>
        <end position="398"/>
    </location>
</feature>
<protein>
    <recommendedName>
        <fullName evidence="4">PDEase domain-containing protein</fullName>
    </recommendedName>
</protein>
<sequence>MKVCDEFFRQGDFERDLNLPVTTLCDREKTSVSKIQVGFLQYVVSPLFEEWDRCLQTALSRDMMEYLRENHARWDIMLQEEQEETKAKEQTTVAETHIRVESEEEEEEEDELATPPAKPFDPNRLGLSPEDMRVLVGRRHSMPLSWPRVLSRTTIVRRRESLPGREEESQKSPGTGPVVSLRVTEEFESQSTLFSPTSPVPVVSGDLIDQSQSELGEDSTADELLTEPSIAFITNTRAARRLSVVMHQSTLPGSGASSVSEHGRSSNPSASGTSSPSSVVSPFPGSRLTRQQTFQTTQCHHSRPRFYSMVSGEKVNLSAVSSSDEEKRNSGAQLCEDGKGCGTPPHTAELVSLRLAEESENHGAQSSNTFPTTLSVEPDAGSLASAATSGVSVQQNPCNPRDPHDPSSVAQKIPKVAKVITNKENRDPLSPNGSIPWTVFVWEPGSDVPSNNCTSARSGDSVSPSSSSQRLSNRRSSAPAVTGLIQDSASFLAQKLLGALPRSVHPLKSQENMPIGDELKVGGLYRRGSLPPQLIRRSSVAVLEPTIPSESESENGHGAGVQSQPQQMSPCSTVHFNRSHTGRSSGRSSRKANLTSHFLGKKWPLKRRASEGADMATCVKSNSRGCETGPVRRDSESWLCVLGQQDLVAMFASNEEQEAISYTLHPSNKLPQRRGSVPVTLCLLAHTGGLLRLIIQKYMALHVIEAIQLNSHIAHGR</sequence>
<keyword evidence="1" id="KW-0479">Metal-binding</keyword>
<dbReference type="PANTHER" id="PTHR11347">
    <property type="entry name" value="CYCLIC NUCLEOTIDE PHOSPHODIESTERASE"/>
    <property type="match status" value="1"/>
</dbReference>
<feature type="compositionally biased region" description="Polar residues" evidence="3">
    <location>
        <begin position="250"/>
        <end position="260"/>
    </location>
</feature>
<feature type="compositionally biased region" description="Polar residues" evidence="3">
    <location>
        <begin position="362"/>
        <end position="375"/>
    </location>
</feature>
<organism evidence="5">
    <name type="scientific">Darwinula stevensoni</name>
    <dbReference type="NCBI Taxonomy" id="69355"/>
    <lineage>
        <taxon>Eukaryota</taxon>
        <taxon>Metazoa</taxon>
        <taxon>Ecdysozoa</taxon>
        <taxon>Arthropoda</taxon>
        <taxon>Crustacea</taxon>
        <taxon>Oligostraca</taxon>
        <taxon>Ostracoda</taxon>
        <taxon>Podocopa</taxon>
        <taxon>Podocopida</taxon>
        <taxon>Darwinulocopina</taxon>
        <taxon>Darwinuloidea</taxon>
        <taxon>Darwinulidae</taxon>
        <taxon>Darwinula</taxon>
    </lineage>
</organism>
<evidence type="ECO:0000256" key="3">
    <source>
        <dbReference type="SAM" id="MobiDB-lite"/>
    </source>
</evidence>
<name>A0A7R8X641_9CRUS</name>
<feature type="compositionally biased region" description="Polar residues" evidence="3">
    <location>
        <begin position="561"/>
        <end position="571"/>
    </location>
</feature>
<feature type="region of interest" description="Disordered" evidence="3">
    <location>
        <begin position="546"/>
        <end position="571"/>
    </location>
</feature>
<dbReference type="EMBL" id="LR899682">
    <property type="protein sequence ID" value="CAD7241698.1"/>
    <property type="molecule type" value="Genomic_DNA"/>
</dbReference>
<dbReference type="AlphaFoldDB" id="A0A7R8X641"/>
<dbReference type="EMBL" id="CAJPEV010000165">
    <property type="protein sequence ID" value="CAG0881687.1"/>
    <property type="molecule type" value="Genomic_DNA"/>
</dbReference>
<evidence type="ECO:0000259" key="4">
    <source>
        <dbReference type="PROSITE" id="PS51845"/>
    </source>
</evidence>
<accession>A0A7R8X641</accession>
<feature type="compositionally biased region" description="Low complexity" evidence="3">
    <location>
        <begin position="455"/>
        <end position="477"/>
    </location>
</feature>
<dbReference type="Pfam" id="PF00233">
    <property type="entry name" value="PDEase_I"/>
    <property type="match status" value="1"/>
</dbReference>
<feature type="region of interest" description="Disordered" evidence="3">
    <location>
        <begin position="159"/>
        <end position="179"/>
    </location>
</feature>
<dbReference type="SUPFAM" id="SSF109604">
    <property type="entry name" value="HD-domain/PDEase-like"/>
    <property type="match status" value="1"/>
</dbReference>
<keyword evidence="6" id="KW-1185">Reference proteome</keyword>
<feature type="compositionally biased region" description="Basic and acidic residues" evidence="3">
    <location>
        <begin position="159"/>
        <end position="170"/>
    </location>
</feature>
<evidence type="ECO:0000256" key="1">
    <source>
        <dbReference type="ARBA" id="ARBA00022723"/>
    </source>
</evidence>
<feature type="region of interest" description="Disordered" evidence="3">
    <location>
        <begin position="450"/>
        <end position="479"/>
    </location>
</feature>
<feature type="region of interest" description="Disordered" evidence="3">
    <location>
        <begin position="84"/>
        <end position="126"/>
    </location>
</feature>
<evidence type="ECO:0000313" key="5">
    <source>
        <dbReference type="EMBL" id="CAD7241698.1"/>
    </source>
</evidence>
<keyword evidence="2" id="KW-0378">Hydrolase</keyword>
<evidence type="ECO:0000256" key="2">
    <source>
        <dbReference type="ARBA" id="ARBA00022801"/>
    </source>
</evidence>
<proteinExistence type="predicted"/>
<dbReference type="GO" id="GO:0007165">
    <property type="term" value="P:signal transduction"/>
    <property type="evidence" value="ECO:0007669"/>
    <property type="project" value="InterPro"/>
</dbReference>
<feature type="compositionally biased region" description="Acidic residues" evidence="3">
    <location>
        <begin position="102"/>
        <end position="112"/>
    </location>
</feature>
<dbReference type="GO" id="GO:0004114">
    <property type="term" value="F:3',5'-cyclic-nucleotide phosphodiesterase activity"/>
    <property type="evidence" value="ECO:0007669"/>
    <property type="project" value="InterPro"/>
</dbReference>
<feature type="compositionally biased region" description="Low complexity" evidence="3">
    <location>
        <begin position="265"/>
        <end position="298"/>
    </location>
</feature>
<evidence type="ECO:0000313" key="6">
    <source>
        <dbReference type="Proteomes" id="UP000677054"/>
    </source>
</evidence>
<dbReference type="Proteomes" id="UP000677054">
    <property type="component" value="Unassembled WGS sequence"/>
</dbReference>
<dbReference type="InterPro" id="IPR002073">
    <property type="entry name" value="PDEase_catalytic_dom"/>
</dbReference>
<gene>
    <name evidence="5" type="ORF">DSTB1V02_LOCUS1679</name>
</gene>
<dbReference type="GO" id="GO:0046872">
    <property type="term" value="F:metal ion binding"/>
    <property type="evidence" value="ECO:0007669"/>
    <property type="project" value="UniProtKB-KW"/>
</dbReference>
<dbReference type="Gene3D" id="1.10.1300.10">
    <property type="entry name" value="3'5'-cyclic nucleotide phosphodiesterase, catalytic domain"/>
    <property type="match status" value="1"/>
</dbReference>